<evidence type="ECO:0000256" key="11">
    <source>
        <dbReference type="SAM" id="MobiDB-lite"/>
    </source>
</evidence>
<evidence type="ECO:0000256" key="3">
    <source>
        <dbReference type="ARBA" id="ARBA00022679"/>
    </source>
</evidence>
<protein>
    <recommendedName>
        <fullName evidence="9">O-acyltransferase</fullName>
    </recommendedName>
</protein>
<keyword evidence="4 12" id="KW-0812">Transmembrane</keyword>
<dbReference type="InterPro" id="IPR014371">
    <property type="entry name" value="Oat_ACAT_DAG_ARE"/>
</dbReference>
<dbReference type="InParanoid" id="A0A7R8YX21"/>
<gene>
    <name evidence="13" type="ORF">HERILL_LOCUS11586</name>
</gene>
<keyword evidence="3 9" id="KW-0808">Transferase</keyword>
<dbReference type="EMBL" id="LR899012">
    <property type="protein sequence ID" value="CAD7089003.1"/>
    <property type="molecule type" value="Genomic_DNA"/>
</dbReference>
<evidence type="ECO:0000256" key="2">
    <source>
        <dbReference type="ARBA" id="ARBA00009010"/>
    </source>
</evidence>
<dbReference type="OMA" id="TGNSFWE"/>
<sequence length="493" mass="56957">MPDKSPCASDEDVKEMQHENHYSHTNKDQAFNQDVRNRVHPKIDHNRTKMKSIGDKTFTFQDSVLTTLYRIPHVNTMYNMFLAAFILMTGTTALHSYVTKGIINFGQVTINRGMRGFWRGAGMWTIMQAAVVLAYLGLKFWGSVRLALSKNPTFRQVWDSICLWAFALFQISFMVAVINGVIQMDLACISAGSILIEMIRMIMKMYAFIRTNAVRILNGELKIDSSTKSSKEHRYPSLGQFTYYMFAPTFIYRDNYPRTSKINLNFALCRLLEVVGVTFFLANIHERFIEPNFQNFGKERITPGDLILKIFSMDLPALLICLGVFYCILHSWLNFTAELLRFPDRIYYKDWWTSHNYSGYYRNWNLVVHEWLYEYIYKDALHYVFPGSKVAANFTVFVVSAVMHELICSVAFGFFFPVMFVLFAGFGVFFMFISKSMNRTVGNIFLWCTLAFGNGLMVSLYAMEIFARINCVADKDSSFSFWVPVVFSCNGLS</sequence>
<proteinExistence type="inferred from homology"/>
<evidence type="ECO:0000256" key="7">
    <source>
        <dbReference type="ARBA" id="ARBA00023136"/>
    </source>
</evidence>
<dbReference type="GO" id="GO:0008203">
    <property type="term" value="P:cholesterol metabolic process"/>
    <property type="evidence" value="ECO:0007669"/>
    <property type="project" value="TreeGrafter"/>
</dbReference>
<evidence type="ECO:0000256" key="6">
    <source>
        <dbReference type="ARBA" id="ARBA00022989"/>
    </source>
</evidence>
<name>A0A7R8YX21_HERIL</name>
<keyword evidence="14" id="KW-1185">Reference proteome</keyword>
<evidence type="ECO:0000256" key="9">
    <source>
        <dbReference type="PIRNR" id="PIRNR000439"/>
    </source>
</evidence>
<dbReference type="PIRSF" id="PIRSF000439">
    <property type="entry name" value="Oat_ACAT_DAG_ARE"/>
    <property type="match status" value="1"/>
</dbReference>
<feature type="transmembrane region" description="Helical" evidence="12">
    <location>
        <begin position="306"/>
        <end position="333"/>
    </location>
</feature>
<feature type="region of interest" description="Disordered" evidence="11">
    <location>
        <begin position="1"/>
        <end position="34"/>
    </location>
</feature>
<organism evidence="13 14">
    <name type="scientific">Hermetia illucens</name>
    <name type="common">Black soldier fly</name>
    <dbReference type="NCBI Taxonomy" id="343691"/>
    <lineage>
        <taxon>Eukaryota</taxon>
        <taxon>Metazoa</taxon>
        <taxon>Ecdysozoa</taxon>
        <taxon>Arthropoda</taxon>
        <taxon>Hexapoda</taxon>
        <taxon>Insecta</taxon>
        <taxon>Pterygota</taxon>
        <taxon>Neoptera</taxon>
        <taxon>Endopterygota</taxon>
        <taxon>Diptera</taxon>
        <taxon>Brachycera</taxon>
        <taxon>Stratiomyomorpha</taxon>
        <taxon>Stratiomyidae</taxon>
        <taxon>Hermetiinae</taxon>
        <taxon>Hermetia</taxon>
    </lineage>
</organism>
<evidence type="ECO:0000256" key="12">
    <source>
        <dbReference type="SAM" id="Phobius"/>
    </source>
</evidence>
<dbReference type="Proteomes" id="UP000594454">
    <property type="component" value="Chromosome 4"/>
</dbReference>
<dbReference type="AlphaFoldDB" id="A0A7R8YX21"/>
<comment type="subcellular location">
    <subcellularLocation>
        <location evidence="1 9">Endoplasmic reticulum membrane</location>
        <topology evidence="1 9">Multi-pass membrane protein</topology>
    </subcellularLocation>
</comment>
<dbReference type="GO" id="GO:0005789">
    <property type="term" value="C:endoplasmic reticulum membrane"/>
    <property type="evidence" value="ECO:0007669"/>
    <property type="project" value="UniProtKB-SubCell"/>
</dbReference>
<feature type="compositionally biased region" description="Basic and acidic residues" evidence="11">
    <location>
        <begin position="14"/>
        <end position="27"/>
    </location>
</feature>
<dbReference type="GO" id="GO:0008374">
    <property type="term" value="F:O-acyltransferase activity"/>
    <property type="evidence" value="ECO:0007669"/>
    <property type="project" value="InterPro"/>
</dbReference>
<comment type="similarity">
    <text evidence="2 9">Belongs to the membrane-bound acyltransferase family. Sterol o-acyltransferase subfamily.</text>
</comment>
<dbReference type="InterPro" id="IPR004299">
    <property type="entry name" value="MBOAT_fam"/>
</dbReference>
<keyword evidence="5 9" id="KW-0256">Endoplasmic reticulum</keyword>
<reference evidence="13 14" key="1">
    <citation type="submission" date="2020-11" db="EMBL/GenBank/DDBJ databases">
        <authorList>
            <person name="Wallbank WR R."/>
            <person name="Pardo Diaz C."/>
            <person name="Kozak K."/>
            <person name="Martin S."/>
            <person name="Jiggins C."/>
            <person name="Moest M."/>
            <person name="Warren A I."/>
            <person name="Generalovic N T."/>
            <person name="Byers J.R.P. K."/>
            <person name="Montejo-Kovacevich G."/>
            <person name="Yen C E."/>
        </authorList>
    </citation>
    <scope>NUCLEOTIDE SEQUENCE [LARGE SCALE GENOMIC DNA]</scope>
</reference>
<evidence type="ECO:0000313" key="14">
    <source>
        <dbReference type="Proteomes" id="UP000594454"/>
    </source>
</evidence>
<evidence type="ECO:0000256" key="10">
    <source>
        <dbReference type="PIRSR" id="PIRSR000439-1"/>
    </source>
</evidence>
<accession>A0A7R8YX21</accession>
<feature type="transmembrane region" description="Helical" evidence="12">
    <location>
        <begin position="410"/>
        <end position="432"/>
    </location>
</feature>
<keyword evidence="6 12" id="KW-1133">Transmembrane helix</keyword>
<keyword evidence="7 9" id="KW-0472">Membrane</keyword>
<evidence type="ECO:0000256" key="5">
    <source>
        <dbReference type="ARBA" id="ARBA00022824"/>
    </source>
</evidence>
<feature type="transmembrane region" description="Helical" evidence="12">
    <location>
        <begin position="117"/>
        <end position="136"/>
    </location>
</feature>
<dbReference type="PANTHER" id="PTHR10408:SF8">
    <property type="entry name" value="O-ACYLTRANSFERASE"/>
    <property type="match status" value="1"/>
</dbReference>
<feature type="transmembrane region" description="Helical" evidence="12">
    <location>
        <begin position="78"/>
        <end position="97"/>
    </location>
</feature>
<dbReference type="FunCoup" id="A0A7R8YX21">
    <property type="interactions" value="264"/>
</dbReference>
<feature type="active site" evidence="10">
    <location>
        <position position="404"/>
    </location>
</feature>
<dbReference type="PANTHER" id="PTHR10408">
    <property type="entry name" value="STEROL O-ACYLTRANSFERASE"/>
    <property type="match status" value="1"/>
</dbReference>
<evidence type="ECO:0000313" key="13">
    <source>
        <dbReference type="EMBL" id="CAD7089003.1"/>
    </source>
</evidence>
<dbReference type="OrthoDB" id="10039049at2759"/>
<dbReference type="Pfam" id="PF03062">
    <property type="entry name" value="MBOAT"/>
    <property type="match status" value="1"/>
</dbReference>
<evidence type="ECO:0000256" key="4">
    <source>
        <dbReference type="ARBA" id="ARBA00022692"/>
    </source>
</evidence>
<feature type="transmembrane region" description="Helical" evidence="12">
    <location>
        <begin position="157"/>
        <end position="178"/>
    </location>
</feature>
<evidence type="ECO:0000256" key="8">
    <source>
        <dbReference type="ARBA" id="ARBA00023315"/>
    </source>
</evidence>
<feature type="transmembrane region" description="Helical" evidence="12">
    <location>
        <begin position="264"/>
        <end position="285"/>
    </location>
</feature>
<evidence type="ECO:0000256" key="1">
    <source>
        <dbReference type="ARBA" id="ARBA00004477"/>
    </source>
</evidence>
<keyword evidence="8 9" id="KW-0012">Acyltransferase</keyword>
<feature type="transmembrane region" description="Helical" evidence="12">
    <location>
        <begin position="444"/>
        <end position="463"/>
    </location>
</feature>